<evidence type="ECO:0000259" key="21">
    <source>
        <dbReference type="SMART" id="SM00382"/>
    </source>
</evidence>
<keyword evidence="6" id="KW-0547">Nucleotide-binding</keyword>
<dbReference type="Pfam" id="PF08385">
    <property type="entry name" value="DHC_N1"/>
    <property type="match status" value="1"/>
</dbReference>
<evidence type="ECO:0000256" key="18">
    <source>
        <dbReference type="ARBA" id="ARBA00077719"/>
    </source>
</evidence>
<feature type="compositionally biased region" description="Basic and acidic residues" evidence="20">
    <location>
        <begin position="96"/>
        <end position="116"/>
    </location>
</feature>
<dbReference type="InterPro" id="IPR041228">
    <property type="entry name" value="Dynein_C"/>
</dbReference>
<organism evidence="22 23">
    <name type="scientific">Chloropicon primus</name>
    <dbReference type="NCBI Taxonomy" id="1764295"/>
    <lineage>
        <taxon>Eukaryota</taxon>
        <taxon>Viridiplantae</taxon>
        <taxon>Chlorophyta</taxon>
        <taxon>Chloropicophyceae</taxon>
        <taxon>Chloropicales</taxon>
        <taxon>Chloropicaceae</taxon>
        <taxon>Chloropicon</taxon>
    </lineage>
</organism>
<dbReference type="InterPro" id="IPR035699">
    <property type="entry name" value="AAA_6"/>
</dbReference>
<evidence type="ECO:0000256" key="19">
    <source>
        <dbReference type="SAM" id="Coils"/>
    </source>
</evidence>
<evidence type="ECO:0000256" key="4">
    <source>
        <dbReference type="ARBA" id="ARBA00022701"/>
    </source>
</evidence>
<dbReference type="Gene3D" id="1.20.58.1120">
    <property type="match status" value="1"/>
</dbReference>
<dbReference type="PANTHER" id="PTHR22878">
    <property type="entry name" value="DYNEIN HEAVY CHAIN 6, AXONEMAL-LIKE-RELATED"/>
    <property type="match status" value="1"/>
</dbReference>
<dbReference type="Pfam" id="PF12777">
    <property type="entry name" value="MT"/>
    <property type="match status" value="1"/>
</dbReference>
<dbReference type="Pfam" id="PF08393">
    <property type="entry name" value="DHC_N2"/>
    <property type="match status" value="1"/>
</dbReference>
<dbReference type="GO" id="GO:0051959">
    <property type="term" value="F:dynein light intermediate chain binding"/>
    <property type="evidence" value="ECO:0007669"/>
    <property type="project" value="InterPro"/>
</dbReference>
<keyword evidence="5" id="KW-0677">Repeat</keyword>
<feature type="domain" description="AAA+ ATPase" evidence="21">
    <location>
        <begin position="2290"/>
        <end position="2493"/>
    </location>
</feature>
<dbReference type="SMART" id="SM00382">
    <property type="entry name" value="AAA"/>
    <property type="match status" value="4"/>
</dbReference>
<feature type="region of interest" description="Disordered" evidence="20">
    <location>
        <begin position="74"/>
        <end position="207"/>
    </location>
</feature>
<dbReference type="InterPro" id="IPR024317">
    <property type="entry name" value="Dynein_heavy_chain_D4_dom"/>
</dbReference>
<evidence type="ECO:0000313" key="22">
    <source>
        <dbReference type="EMBL" id="QDZ25239.1"/>
    </source>
</evidence>
<protein>
    <recommendedName>
        <fullName evidence="18">Dynein-1, subspecies f</fullName>
    </recommendedName>
</protein>
<dbReference type="InterPro" id="IPR043157">
    <property type="entry name" value="Dynein_AAA1S"/>
</dbReference>
<dbReference type="SUPFAM" id="SSF52540">
    <property type="entry name" value="P-loop containing nucleoside triphosphate hydrolases"/>
    <property type="match status" value="4"/>
</dbReference>
<evidence type="ECO:0000256" key="1">
    <source>
        <dbReference type="ARBA" id="ARBA00004611"/>
    </source>
</evidence>
<dbReference type="Gene3D" id="3.10.490.20">
    <property type="match status" value="1"/>
</dbReference>
<feature type="domain" description="AAA+ ATPase" evidence="21">
    <location>
        <begin position="3029"/>
        <end position="3142"/>
    </location>
</feature>
<dbReference type="FunFam" id="1.20.140.100:FF:000001">
    <property type="entry name" value="dynein heavy chain 17, axonemal"/>
    <property type="match status" value="1"/>
</dbReference>
<dbReference type="InterPro" id="IPR043160">
    <property type="entry name" value="Dynein_C_barrel"/>
</dbReference>
<evidence type="ECO:0000256" key="5">
    <source>
        <dbReference type="ARBA" id="ARBA00022737"/>
    </source>
</evidence>
<evidence type="ECO:0000256" key="9">
    <source>
        <dbReference type="ARBA" id="ARBA00022846"/>
    </source>
</evidence>
<evidence type="ECO:0000313" key="23">
    <source>
        <dbReference type="Proteomes" id="UP000316726"/>
    </source>
</evidence>
<proteinExistence type="inferred from homology"/>
<comment type="function">
    <text evidence="16">Force generating protein of eukaryotic cilia and flagella. Produces force towards the minus ends of microtubules. Dynein has ATPase activity; the force-producing power stroke is thought to occur on release of ADP. Required for assembly of the I1 inner arm complex and its targeting to the appropriate axoneme location. Also required for phototaxis.</text>
</comment>
<keyword evidence="12" id="KW-0969">Cilium</keyword>
<dbReference type="Pfam" id="PF17857">
    <property type="entry name" value="AAA_lid_1"/>
    <property type="match status" value="1"/>
</dbReference>
<dbReference type="Gene3D" id="1.10.8.720">
    <property type="entry name" value="Region D6 of dynein motor"/>
    <property type="match status" value="1"/>
</dbReference>
<dbReference type="Pfam" id="PF03028">
    <property type="entry name" value="Dynein_heavy"/>
    <property type="match status" value="1"/>
</dbReference>
<evidence type="ECO:0000256" key="14">
    <source>
        <dbReference type="ARBA" id="ARBA00023212"/>
    </source>
</evidence>
<evidence type="ECO:0000256" key="17">
    <source>
        <dbReference type="ARBA" id="ARBA00063032"/>
    </source>
</evidence>
<dbReference type="EMBL" id="CP031049">
    <property type="protein sequence ID" value="QDZ25239.1"/>
    <property type="molecule type" value="Genomic_DNA"/>
</dbReference>
<dbReference type="InterPro" id="IPR024743">
    <property type="entry name" value="Dynein_HC_stalk"/>
</dbReference>
<gene>
    <name evidence="22" type="ORF">A3770_16p77570</name>
</gene>
<dbReference type="Pfam" id="PF12774">
    <property type="entry name" value="AAA_6"/>
    <property type="match status" value="1"/>
</dbReference>
<dbReference type="Gene3D" id="1.20.920.20">
    <property type="match status" value="1"/>
</dbReference>
<comment type="similarity">
    <text evidence="2">Belongs to the dynein heavy chain family.</text>
</comment>
<dbReference type="FunFam" id="3.40.50.300:FF:000884">
    <property type="entry name" value="Dynein axonemal heavy chain 10"/>
    <property type="match status" value="1"/>
</dbReference>
<dbReference type="FunFam" id="1.20.920.30:FF:000002">
    <property type="entry name" value="Dynein axonemal heavy chain 3"/>
    <property type="match status" value="1"/>
</dbReference>
<dbReference type="InterPro" id="IPR026983">
    <property type="entry name" value="DHC"/>
</dbReference>
<dbReference type="FunFam" id="1.10.8.710:FF:000002">
    <property type="entry name" value="dynein heavy chain 17, axonemal"/>
    <property type="match status" value="1"/>
</dbReference>
<dbReference type="FunFam" id="3.10.490.20:FF:000006">
    <property type="entry name" value="Dynein axonemal heavy chain 10"/>
    <property type="match status" value="1"/>
</dbReference>
<dbReference type="FunFam" id="3.20.180.20:FF:000001">
    <property type="entry name" value="Dynein axonemal heavy chain 5"/>
    <property type="match status" value="1"/>
</dbReference>
<dbReference type="Gene3D" id="1.20.140.100">
    <property type="entry name" value="Dynein heavy chain, N-terminal domain 2"/>
    <property type="match status" value="1"/>
</dbReference>
<comment type="subunit">
    <text evidence="17">The I1 inner arm complex (also known as the f dynein complex) is a two-headed isoform composed of two heavy chains (1-alpha and 1-beta), three intermediate chains and three light chains. I1 occupies a specific position proximal to the first radial spoke and repeats every 96 nm along the length of the axoneme.</text>
</comment>
<evidence type="ECO:0000256" key="6">
    <source>
        <dbReference type="ARBA" id="ARBA00022741"/>
    </source>
</evidence>
<keyword evidence="11 19" id="KW-0175">Coiled coil</keyword>
<dbReference type="Pfam" id="PF12780">
    <property type="entry name" value="AAA_8"/>
    <property type="match status" value="1"/>
</dbReference>
<feature type="domain" description="AAA+ ATPase" evidence="21">
    <location>
        <begin position="2006"/>
        <end position="2144"/>
    </location>
</feature>
<keyword evidence="4" id="KW-0493">Microtubule</keyword>
<dbReference type="OrthoDB" id="64868at2759"/>
<dbReference type="FunFam" id="1.10.287.2620:FF:000002">
    <property type="entry name" value="Dynein heavy chain 2, axonemal"/>
    <property type="match status" value="1"/>
</dbReference>
<dbReference type="Proteomes" id="UP000316726">
    <property type="component" value="Chromosome 16"/>
</dbReference>
<dbReference type="Gene3D" id="1.10.8.710">
    <property type="match status" value="1"/>
</dbReference>
<keyword evidence="10" id="KW-0243">Dynein</keyword>
<dbReference type="InterPro" id="IPR027417">
    <property type="entry name" value="P-loop_NTPase"/>
</dbReference>
<dbReference type="Gene3D" id="3.20.180.20">
    <property type="entry name" value="Dynein heavy chain, N-terminal domain 2"/>
    <property type="match status" value="1"/>
</dbReference>
<dbReference type="Gene3D" id="1.10.287.2620">
    <property type="match status" value="1"/>
</dbReference>
<evidence type="ECO:0000256" key="13">
    <source>
        <dbReference type="ARBA" id="ARBA00023175"/>
    </source>
</evidence>
<dbReference type="FunFam" id="1.20.1270.280:FF:000005">
    <property type="entry name" value="Dynein axonemal heavy chain 10"/>
    <property type="match status" value="1"/>
</dbReference>
<dbReference type="Gene3D" id="3.40.50.300">
    <property type="entry name" value="P-loop containing nucleotide triphosphate hydrolases"/>
    <property type="match status" value="5"/>
</dbReference>
<dbReference type="GO" id="GO:0036156">
    <property type="term" value="C:inner dynein arm"/>
    <property type="evidence" value="ECO:0007669"/>
    <property type="project" value="UniProtKB-ARBA"/>
</dbReference>
<dbReference type="PANTHER" id="PTHR22878:SF63">
    <property type="entry name" value="DYNEIN AXONEMAL HEAVY CHAIN 10"/>
    <property type="match status" value="1"/>
</dbReference>
<dbReference type="InterPro" id="IPR041589">
    <property type="entry name" value="DNAH3_AAA_lid_1"/>
</dbReference>
<dbReference type="GO" id="GO:0060294">
    <property type="term" value="P:cilium movement involved in cell motility"/>
    <property type="evidence" value="ECO:0007669"/>
    <property type="project" value="UniProtKB-ARBA"/>
</dbReference>
<dbReference type="InterPro" id="IPR041658">
    <property type="entry name" value="AAA_lid_11"/>
</dbReference>
<comment type="subcellular location">
    <subcellularLocation>
        <location evidence="1">Cytoplasm</location>
        <location evidence="1">Cytoskeleton</location>
        <location evidence="1">Flagellum axoneme</location>
    </subcellularLocation>
</comment>
<name>A0A5B8MXC1_9CHLO</name>
<dbReference type="FunFam" id="3.40.50.300:FF:000153">
    <property type="entry name" value="Dynein axonemal heavy chain 1"/>
    <property type="match status" value="1"/>
</dbReference>
<dbReference type="FunFam" id="3.40.50.300:FF:000063">
    <property type="entry name" value="dynein heavy chain 6, axonemal"/>
    <property type="match status" value="1"/>
</dbReference>
<dbReference type="Gene3D" id="1.20.920.30">
    <property type="match status" value="1"/>
</dbReference>
<keyword evidence="15" id="KW-0966">Cell projection</keyword>
<dbReference type="GO" id="GO:0005874">
    <property type="term" value="C:microtubule"/>
    <property type="evidence" value="ECO:0007669"/>
    <property type="project" value="UniProtKB-KW"/>
</dbReference>
<dbReference type="Pfam" id="PF18199">
    <property type="entry name" value="Dynein_C"/>
    <property type="match status" value="1"/>
</dbReference>
<evidence type="ECO:0000256" key="7">
    <source>
        <dbReference type="ARBA" id="ARBA00022794"/>
    </source>
</evidence>
<evidence type="ECO:0000256" key="3">
    <source>
        <dbReference type="ARBA" id="ARBA00022490"/>
    </source>
</evidence>
<feature type="coiled-coil region" evidence="19">
    <location>
        <begin position="1397"/>
        <end position="1458"/>
    </location>
</feature>
<evidence type="ECO:0000256" key="11">
    <source>
        <dbReference type="ARBA" id="ARBA00023054"/>
    </source>
</evidence>
<dbReference type="FunFam" id="3.40.50.300:FF:000049">
    <property type="entry name" value="Dynein, axonemal, heavy chain 5"/>
    <property type="match status" value="1"/>
</dbReference>
<accession>A0A5B8MXC1</accession>
<dbReference type="Gene3D" id="6.10.140.1060">
    <property type="match status" value="1"/>
</dbReference>
<dbReference type="GO" id="GO:0008569">
    <property type="term" value="F:minus-end-directed microtubule motor activity"/>
    <property type="evidence" value="ECO:0007669"/>
    <property type="project" value="InterPro"/>
</dbReference>
<dbReference type="GO" id="GO:0045505">
    <property type="term" value="F:dynein intermediate chain binding"/>
    <property type="evidence" value="ECO:0007669"/>
    <property type="project" value="InterPro"/>
</dbReference>
<dbReference type="InterPro" id="IPR004273">
    <property type="entry name" value="Dynein_heavy_D6_P-loop"/>
</dbReference>
<dbReference type="Pfam" id="PF17852">
    <property type="entry name" value="Dynein_AAA_lid"/>
    <property type="match status" value="1"/>
</dbReference>
<dbReference type="GO" id="GO:0005524">
    <property type="term" value="F:ATP binding"/>
    <property type="evidence" value="ECO:0007669"/>
    <property type="project" value="UniProtKB-KW"/>
</dbReference>
<sequence>MVVETIDFGKDPRVAWLLDKTQFCLGKPILAKDLSEESERALADFIHASTKTGSSQSNNLVIYVSKGTDVSQDAEAPVAKDAPVSQDLSTTSVDEQGVKFEEIDGEEFEKKEKEEHEGSEEAADAEGTAEKDKEDKEEEDAKAGGQGSGDEKVHHQAGSEEDGTGEEDEEGAESDKEKASEEASVANVAEDAASASEEEGGAPPQGKAVARERVICVLLQDFTETVFQANCCYFLNTTVEKIEIDNIESSIEFGYLPAGSSLLSLSQLLSSIYMPVIQNAVSTKGSSLLAQGTSQDSANHELLSALARFSSQVDHTVQQLLGDIHLNIPSVPDKQLDVALDEYDDELVPRLESCIGEWSTVVKSATQRDQDKVPMGSGPLAEIEYWRERNATLSSLYEQLNLPKTQKMVSVVEKFSGDSNIVMSFKTHTAELGKVYIEAKDNVKFLATLERHFKCLANGTLLQILDTLTPMTNALRTVWVISRHYSDDNKMGNLMEKIANQIADRVESEINVRLLFKKPAMIALQEIELSKSVLDSWQQVYLQVREKIEVSGRDARWEFDRKKLFSRTSYVSEVCGDLKHVVEVVDEFHKFLGPELKAVTGDAQAIDEVTSKVHMMIKPLETIDFNVFDRFCMSQWKNMFAKFLSDKEHIEQATKTFIDSSFKKLRSAEGAVDLLKNFQNIRGQGTINKQMTQKVTDIMDQFAREITLSRSMFNKNLRDPPVSRNQPPVSGAIQWSRSLFKRVRNTMLTLNQVDKSLIEQSKNHEVQQLYISFAKAVMHYENELFQRWSESVEASAMHNLKQTILRKDSDGNVFVNFHPDLRRLISETRYLDRMGFTIPETALNIALQEEKYHTYVEGINAMLKSYTQIRSSLTKVENELLREHLGTLDQVLTPGFRSLNWNSLGIPDFLTLCNKAMNEFNSLLHQVHKNSSIIEGVVKSIEEQNLISEDIFSQHKEIIDLQEFYELVEKHRLTIIDELVRKYKTIPPLLGKVEEAIAGTNTGRSEQLASYYLHWERAIFDALTTMTLKSLVAFQDLLNKSIKSSMEKDPYKMGPQPLFKIIAILVQPEIVIHPPMVDVSKLLGKLVNNLARCSKAFTRWMHNTCMDTPPQYPSGSEDEEPVIFSYNLDVSKNTEVNKLIANINDTIASSVTQVTRYIESWRKHQHIWKLDKNNVLDKFVSKNPLTLDFDKKLQEYCKTAEMIRQEPKQGQCAFIQVSCDLLADSILREAENWVKATINTMTDIDKKRIDEISKYIEDMNSKLDEMPTKLDELKEMLSDISTIISSSLQMELDILGLEERYRTRMLNAPTKKVFTEGVQSIEIDHEGCSVKNGDPSSLRPSWFALVDKAVDVDDKLEGVKEEFTEITKEQVKEFATTSEVFLQELKDKYPGDPTIDLDKGLKLMEEYKQKLSDMTRQKDHLAFAEKLFDLPITSYPDLNSAELEIKNLDQVYQLYENHKKRVGGFSSMLWSELDIERVLASTEETIHQTKVMSKKIGGLPIFRVVEQNIQSFQSSLPLIQNLKNDALRKRHWEQLMKITGKTFDMDPKTFTLENLFSMELHNFADVISEITNAATKELTIESELKKVGDVWKDQKFTLAKYMKSGEERGWVLRATEEIILLLEDMSLNLQSMMASRFVRPFLDDVSFWEKRLSLIGEAIEVWMVVQRKWMYLESIFVGSDDIRLQLPQEAKRFDGIDKTWKKIMSDTAKNTNVLDACSVEGRLKALQDLSEQLETCQKCLSEYLDTKRNAFPRFFFISDDELLSILGTSDPSSVQEHMLKLFDNCAKLNFGRGNKNVVGMTSSEGEKFDFRTVVQAEGAVEVWMDAVESQMKDSLCEIAKESVFYYAETKRTKWIKDNLGMMTLLGSQVWWTWEVEDVFNRVRDGNKYAMKDFSGKLTEQLVDLTGMVRSDLTKEERKKVNQLIIIDVHARDIIDVFIRDSVLDVREFAWESQLRFNWDRKIDDVVIRQCTGEFRYGYEYMGLNGRLVITALTDRCYMTITTALTYRLGGAPAGPAGTGKTETVKDLAKGMALLCVVFNCGEGLDYKAMGSIFSGLVQCGAWGCFDEFNRIDAEVLSVVSSQIKQIQEALKNNLTRFQFEGKEISCDSRTGIFITMNPGYAGRTELPDNLKALFRPVTMIVPDLQQICEIMLFSEGFDTAKVLAKKMTVLYKLAKEQLSKQHHYDFGLRALKSVLVMAGSLKRGSPNLDEQLVLMRALRDMNLPKFVFDDVPLFLGLIGDLFPGMDCPRVRYPEFNDVVENDLKEHGYQVLTASSEQVDKVIQLYEIMMTRHTTMVVGETGGGKSVIINTLARSQTKLGKKTTLNIVNPKAQSVAELYGVLDPDTRDWTDGLLSNLFREMNKPLTQGKDEARYVVFDGDVDAVWVENMNSVMDDNKLLTLPNGERIRLQPWCKLLFEVFDLQYASPATISRCGMVYVDPRNLGYWPYLKTWINTAPYLENEEHRALMMTLMEKYVDPLISYIFDGIEPKGEGDDEDVIVARPKLTTPRTNLNTVQQLTNLIDSLFYESGMGEESDVKADDKGSAAILGDVQVLESLFLTCLTWSMGASMPRSTTSDERSRFDGMVKKVAGMPFSDQAVVPCSQLPSQTLYDYFFDVEKKSWVSWKSLVPEYDSTEDVKFSKVLVPTVDTVRSTWLLSITLGQGKSCLFVGEPGTAKSVTISGYLASMDATSNIVLNMNFSSRTSSLDVQRAVEDCVEKRTKDTYGPPMGKKLTIFLDDMNMPRVDTYGTQQPIALLKMLIDRRGLYDRGKELNWKNIRDLKFVGAMGPPGGARNPVDPRYISLFNVFEIEFPSKDSLERIYEIILSKQLSTIDAELVPWAKKFTSMTLELYSTIVEKLPPTPKRFHYVFNLRDLSRIYQGLLLSTPDKFPSASELMRLWRNESLRVLHDRLISDDDRQLVTGKIEELVQNNSSGVNVEKVLATPILLGDFRNVPKAEEEEEEEEEEKEEIAVPRVYEDLESFEVIKGIFEKLLTEYNEQPSNKGSKMRLVFFEDALEHLTRIMRTIRLSEGHMLLVGVSGSGKQSLATLAAYAAGCDTFSITLTRGYDENMFREDLKKLYGILQQKPCVFLFTDSNVVDEGFLELINNMLTSGMVPALYADDEKDAIIRSIRDEVTAAGLLDTKEGCWAYYTEKCKEHLHIVLAMSPVGDTLRTRCRNFPGMVNNAVIDWFEPWPSEALRSVASVFLASEDIADEKKEQIVEHMVFVHQSVRTKSAQFAEELRRNNYVTPKNYLDFIATYRKLLGDNRESIGELADRLNGGLQKLIQAASEVDAMQVDLTEAKQVVDKATKECNELLGVISVSTEEVEAKQQVAVAKEEELKISSEKIAIEKQEAEEALEEAIPALEEAAAALNNLKKEDITEIRYFANPHILVQQVCECVVILRGIKDVSWKGAKAMMADPRFLASLIEFDKDGITDRQVRSVLSYMKNEKFNPDEVMQISTAGAGLLKWVYAMINYNAVAKEVNPKRQKVNEAEKSLRMATKELTKIKQEVGKLNEQLQELSSQFEEKTAEQQQLKDKADTMERRLEAASRLIAGLGSERSRWTSEMAELDSSREKLLGDCLLAGSFLSYLGAFNYEYRASLVYELWQDDIKEKSLPCSQPFRLEDILTSEVETTQWASEGLPGDELSIQNGILTTRSSRFPLCIDPQMQAITWIKKKEGKELEGKIKTFNDSDFLKKLELAITYGGPFLFENLDEYIDPVIDPVLNKQLVPNESGKLCITLGENEIEWDESFRLYMTSKLSNPSYGPEVGGKTSIINYSVTQQGLQAQLLNVTVRHERLDLEERREELIKDMSQNKALLKKLEDTLLHELSNATGNILDNEELINTLEETKLKATEIAEKLEKAKETAEEIDIVRSRYTPAAKRGAVLFFVMDSLSAILNMYEYSLAAFLTVFDASLAKSKKDSNLDVRLRNIIEALTFNVYNYTCLGLFEKHKLMFSFQMTIKLLEADGKLNRKQLDFFLKGNLSLEKSDRQKPFDWIPDQGWEDLVQLAEQHKDMPPSSDIKAKDVDEIHPLASILDSVEGNEKAWKEYYNFEAPEDEKLPEDLTYRLNIFEQLLLLRCFRVDRVTVGVTKYVIEKMSEKYVLPPVLDYARIYDQSTAMTPVIFVLSPGADPAFDVFKLGEEMGFKPGAKLKYMALGQGMGPKAQEFIETGSSRGLWIMLQNCHLLPSWLKTLEKILEKIDKPHKDFRLWLTTEPTNKFPLGILQRSLKVVTEPPNGLKLNMRSSYSKITEETLEECPHDAFRPLVYALAFFHAVVQERRKYGKLGWNVAYDFNETDFRISLALISTYLTKASENSSGDSDSIPWGTLRYLIGEAMYGGRVSDSFDRRILTTYLDEYMGDFLFDTFQSFHFYMGRGVDYSIPKRGEHSRYVAAIDGLPIVQTPEVFGLHPNADISYYTNATKRLWFDLIDLQPRVGGGGGEISREDFVSNVATDLQSKVPEPFDLQAIKRSNKDVIAPTFVVLLQEIERWNKLVTFMSITLKDLQRALVGEIGFSAQLEAISDSLYNGQLPDAWKRLTPATEKKLGSWVTWYLRRHAQYSDWIKNGEPKVVWLSGFHTPETFLAALVQTACREKGWPLDRSTLYTQVTKITNADEVKERPEFGCLVEGLFLEGAAWDLKKSCLVRQPPKQLVQELPILRIIPVEAAKLKLSGTFKTPVYVTQDRRNAMGVGLVMEADLASTEHASHWTLQGVALCLNIDT</sequence>
<dbReference type="Gene3D" id="1.10.8.1220">
    <property type="match status" value="1"/>
</dbReference>
<keyword evidence="14" id="KW-0206">Cytoskeleton</keyword>
<feature type="domain" description="AAA+ ATPase" evidence="21">
    <location>
        <begin position="2662"/>
        <end position="2817"/>
    </location>
</feature>
<dbReference type="InterPro" id="IPR013594">
    <property type="entry name" value="Dynein_heavy_tail"/>
</dbReference>
<feature type="compositionally biased region" description="Low complexity" evidence="20">
    <location>
        <begin position="182"/>
        <end position="195"/>
    </location>
</feature>
<dbReference type="Pfam" id="PF12781">
    <property type="entry name" value="AAA_9"/>
    <property type="match status" value="1"/>
</dbReference>
<keyword evidence="8" id="KW-0067">ATP-binding</keyword>
<dbReference type="FunFam" id="1.20.58.1120:FF:000008">
    <property type="entry name" value="Dynein heavy chain 10, axonemal"/>
    <property type="match status" value="1"/>
</dbReference>
<dbReference type="InterPro" id="IPR041466">
    <property type="entry name" value="Dynein_AAA5_ext"/>
</dbReference>
<dbReference type="FunFam" id="1.20.920.20:FF:000001">
    <property type="entry name" value="dynein heavy chain 2, axonemal"/>
    <property type="match status" value="1"/>
</dbReference>
<dbReference type="Gene3D" id="1.10.472.130">
    <property type="match status" value="1"/>
</dbReference>
<evidence type="ECO:0000256" key="2">
    <source>
        <dbReference type="ARBA" id="ARBA00008887"/>
    </source>
</evidence>
<feature type="compositionally biased region" description="Acidic residues" evidence="20">
    <location>
        <begin position="159"/>
        <end position="172"/>
    </location>
</feature>
<dbReference type="FunFam" id="1.10.8.1220:FF:000001">
    <property type="entry name" value="Dynein axonemal heavy chain 5"/>
    <property type="match status" value="1"/>
</dbReference>
<dbReference type="InterPro" id="IPR035706">
    <property type="entry name" value="AAA_9"/>
</dbReference>
<feature type="coiled-coil region" evidence="19">
    <location>
        <begin position="3808"/>
        <end position="3874"/>
    </location>
</feature>
<dbReference type="InterPro" id="IPR003593">
    <property type="entry name" value="AAA+_ATPase"/>
</dbReference>
<dbReference type="STRING" id="1764295.A0A5B8MXC1"/>
<feature type="coiled-coil region" evidence="19">
    <location>
        <begin position="3336"/>
        <end position="3376"/>
    </location>
</feature>
<dbReference type="FunFam" id="1.10.8.720:FF:000005">
    <property type="entry name" value="Dynein axonemal heavy chain 10"/>
    <property type="match status" value="1"/>
</dbReference>
<evidence type="ECO:0000256" key="15">
    <source>
        <dbReference type="ARBA" id="ARBA00023273"/>
    </source>
</evidence>
<evidence type="ECO:0000256" key="10">
    <source>
        <dbReference type="ARBA" id="ARBA00023017"/>
    </source>
</evidence>
<dbReference type="InterPro" id="IPR013602">
    <property type="entry name" value="Dynein_heavy_linker"/>
</dbReference>
<keyword evidence="7" id="KW-0970">Cilium biogenesis/degradation</keyword>
<evidence type="ECO:0000256" key="16">
    <source>
        <dbReference type="ARBA" id="ARBA00054075"/>
    </source>
</evidence>
<reference evidence="22 23" key="1">
    <citation type="submission" date="2018-07" db="EMBL/GenBank/DDBJ databases">
        <title>The complete nuclear genome of the prasinophyte Chloropicon primus (CCMP1205).</title>
        <authorList>
            <person name="Pombert J.-F."/>
            <person name="Otis C."/>
            <person name="Turmel M."/>
            <person name="Lemieux C."/>
        </authorList>
    </citation>
    <scope>NUCLEOTIDE SEQUENCE [LARGE SCALE GENOMIC DNA]</scope>
    <source>
        <strain evidence="22 23">CCMP1205</strain>
    </source>
</reference>
<dbReference type="Pfam" id="PF12775">
    <property type="entry name" value="AAA_7"/>
    <property type="match status" value="1"/>
</dbReference>
<dbReference type="Gene3D" id="1.20.1270.280">
    <property type="match status" value="1"/>
</dbReference>
<keyword evidence="23" id="KW-1185">Reference proteome</keyword>
<dbReference type="InterPro" id="IPR042219">
    <property type="entry name" value="AAA_lid_11_sf"/>
</dbReference>
<dbReference type="GO" id="GO:0008017">
    <property type="term" value="F:microtubule binding"/>
    <property type="evidence" value="ECO:0007669"/>
    <property type="project" value="UniProtKB-ARBA"/>
</dbReference>
<feature type="compositionally biased region" description="Basic and acidic residues" evidence="20">
    <location>
        <begin position="128"/>
        <end position="142"/>
    </location>
</feature>
<dbReference type="GO" id="GO:0036159">
    <property type="term" value="P:inner dynein arm assembly"/>
    <property type="evidence" value="ECO:0007669"/>
    <property type="project" value="UniProtKB-ARBA"/>
</dbReference>
<dbReference type="Pfam" id="PF18198">
    <property type="entry name" value="AAA_lid_11"/>
    <property type="match status" value="1"/>
</dbReference>
<keyword evidence="9" id="KW-0282">Flagellum</keyword>
<evidence type="ECO:0000256" key="8">
    <source>
        <dbReference type="ARBA" id="ARBA00022840"/>
    </source>
</evidence>
<feature type="coiled-coil region" evidence="19">
    <location>
        <begin position="3492"/>
        <end position="3554"/>
    </location>
</feature>
<dbReference type="InterPro" id="IPR042222">
    <property type="entry name" value="Dynein_2_N"/>
</dbReference>
<evidence type="ECO:0000256" key="12">
    <source>
        <dbReference type="ARBA" id="ARBA00023069"/>
    </source>
</evidence>
<dbReference type="FunFam" id="3.40.50.300:FF:002141">
    <property type="entry name" value="Dynein heavy chain"/>
    <property type="match status" value="1"/>
</dbReference>
<keyword evidence="3" id="KW-0963">Cytoplasm</keyword>
<keyword evidence="13" id="KW-0505">Motor protein</keyword>
<feature type="compositionally biased region" description="Basic and acidic residues" evidence="20">
    <location>
        <begin position="149"/>
        <end position="158"/>
    </location>
</feature>
<dbReference type="InterPro" id="IPR042228">
    <property type="entry name" value="Dynein_linker_3"/>
</dbReference>
<evidence type="ECO:0000256" key="20">
    <source>
        <dbReference type="SAM" id="MobiDB-lite"/>
    </source>
</evidence>